<evidence type="ECO:0000313" key="4">
    <source>
        <dbReference type="EMBL" id="SEE11238.1"/>
    </source>
</evidence>
<dbReference type="InterPro" id="IPR001647">
    <property type="entry name" value="HTH_TetR"/>
</dbReference>
<reference evidence="4 5" key="1">
    <citation type="submission" date="2016-10" db="EMBL/GenBank/DDBJ databases">
        <authorList>
            <person name="de Groot N.N."/>
        </authorList>
    </citation>
    <scope>NUCLEOTIDE SEQUENCE [LARGE SCALE GENOMIC DNA]</scope>
    <source>
        <strain evidence="4 5">DSM 22274</strain>
    </source>
</reference>
<dbReference type="Pfam" id="PF17940">
    <property type="entry name" value="TetR_C_31"/>
    <property type="match status" value="1"/>
</dbReference>
<dbReference type="EMBL" id="FNTV01000001">
    <property type="protein sequence ID" value="SEE11238.1"/>
    <property type="molecule type" value="Genomic_DNA"/>
</dbReference>
<dbReference type="PROSITE" id="PS50977">
    <property type="entry name" value="HTH_TETR_2"/>
    <property type="match status" value="1"/>
</dbReference>
<gene>
    <name evidence="4" type="ORF">SAMN04489740_0684</name>
</gene>
<dbReference type="PRINTS" id="PR00455">
    <property type="entry name" value="HTHTETR"/>
</dbReference>
<dbReference type="AlphaFoldDB" id="A0A1H5G868"/>
<dbReference type="Pfam" id="PF00440">
    <property type="entry name" value="TetR_N"/>
    <property type="match status" value="1"/>
</dbReference>
<keyword evidence="1 2" id="KW-0238">DNA-binding</keyword>
<dbReference type="Gene3D" id="1.10.357.10">
    <property type="entry name" value="Tetracycline Repressor, domain 2"/>
    <property type="match status" value="1"/>
</dbReference>
<dbReference type="SUPFAM" id="SSF46689">
    <property type="entry name" value="Homeodomain-like"/>
    <property type="match status" value="1"/>
</dbReference>
<dbReference type="InterPro" id="IPR009057">
    <property type="entry name" value="Homeodomain-like_sf"/>
</dbReference>
<organism evidence="4 5">
    <name type="scientific">Arthrobacter alpinus</name>
    <dbReference type="NCBI Taxonomy" id="656366"/>
    <lineage>
        <taxon>Bacteria</taxon>
        <taxon>Bacillati</taxon>
        <taxon>Actinomycetota</taxon>
        <taxon>Actinomycetes</taxon>
        <taxon>Micrococcales</taxon>
        <taxon>Micrococcaceae</taxon>
        <taxon>Arthrobacter</taxon>
    </lineage>
</organism>
<dbReference type="RefSeq" id="WP_074710482.1">
    <property type="nucleotide sequence ID" value="NZ_FNTV01000001.1"/>
</dbReference>
<proteinExistence type="predicted"/>
<feature type="domain" description="HTH tetR-type" evidence="3">
    <location>
        <begin position="18"/>
        <end position="78"/>
    </location>
</feature>
<sequence length="191" mass="20658">MSTQPGPAGATPRRRYDPDRRANISDAALDVVAEHGVAGTTYRKIAARAGVSLGSLTYHFDSLDELLGEAFTKLANHTADGFDAAMAQVGDEAAARAAVVSLITGELLNDPRTMVLSYELYALATRRPDMRRVTDAWMARSRVALGKFFDPETTLMLDALIEGLSMHRALSLTPMPRSTVVAAVKRIVRTP</sequence>
<name>A0A1H5G868_9MICC</name>
<accession>A0A1H5G868</accession>
<protein>
    <submittedName>
        <fullName evidence="4">DNA-binding transcriptional regulator YbjK</fullName>
    </submittedName>
</protein>
<dbReference type="InterPro" id="IPR050109">
    <property type="entry name" value="HTH-type_TetR-like_transc_reg"/>
</dbReference>
<dbReference type="PANTHER" id="PTHR30055:SF226">
    <property type="entry name" value="HTH-TYPE TRANSCRIPTIONAL REGULATOR PKSA"/>
    <property type="match status" value="1"/>
</dbReference>
<evidence type="ECO:0000313" key="5">
    <source>
        <dbReference type="Proteomes" id="UP000182725"/>
    </source>
</evidence>
<dbReference type="InterPro" id="IPR036271">
    <property type="entry name" value="Tet_transcr_reg_TetR-rel_C_sf"/>
</dbReference>
<dbReference type="SUPFAM" id="SSF48498">
    <property type="entry name" value="Tetracyclin repressor-like, C-terminal domain"/>
    <property type="match status" value="1"/>
</dbReference>
<evidence type="ECO:0000256" key="1">
    <source>
        <dbReference type="ARBA" id="ARBA00023125"/>
    </source>
</evidence>
<evidence type="ECO:0000256" key="2">
    <source>
        <dbReference type="PROSITE-ProRule" id="PRU00335"/>
    </source>
</evidence>
<dbReference type="Proteomes" id="UP000182725">
    <property type="component" value="Unassembled WGS sequence"/>
</dbReference>
<dbReference type="PANTHER" id="PTHR30055">
    <property type="entry name" value="HTH-TYPE TRANSCRIPTIONAL REGULATOR RUTR"/>
    <property type="match status" value="1"/>
</dbReference>
<dbReference type="InterPro" id="IPR041583">
    <property type="entry name" value="TetR_C_31"/>
</dbReference>
<evidence type="ECO:0000259" key="3">
    <source>
        <dbReference type="PROSITE" id="PS50977"/>
    </source>
</evidence>
<dbReference type="GO" id="GO:0000976">
    <property type="term" value="F:transcription cis-regulatory region binding"/>
    <property type="evidence" value="ECO:0007669"/>
    <property type="project" value="TreeGrafter"/>
</dbReference>
<dbReference type="GO" id="GO:0003700">
    <property type="term" value="F:DNA-binding transcription factor activity"/>
    <property type="evidence" value="ECO:0007669"/>
    <property type="project" value="TreeGrafter"/>
</dbReference>
<feature type="DNA-binding region" description="H-T-H motif" evidence="2">
    <location>
        <begin position="41"/>
        <end position="60"/>
    </location>
</feature>